<reference evidence="3" key="1">
    <citation type="submission" date="2016-06" db="UniProtKB">
        <authorList>
            <consortium name="WormBaseParasite"/>
        </authorList>
    </citation>
    <scope>IDENTIFICATION</scope>
</reference>
<evidence type="ECO:0000313" key="2">
    <source>
        <dbReference type="Proteomes" id="UP000275846"/>
    </source>
</evidence>
<dbReference type="Proteomes" id="UP000275846">
    <property type="component" value="Unassembled WGS sequence"/>
</dbReference>
<evidence type="ECO:0000313" key="1">
    <source>
        <dbReference type="EMBL" id="VDL88489.1"/>
    </source>
</evidence>
<gene>
    <name evidence="1" type="ORF">SSLN_LOCUS2104</name>
</gene>
<dbReference type="OrthoDB" id="6317163at2759"/>
<sequence length="131" mass="14626">MRTGSAIYEATWIAAAKAKRAARKSPAPRNNTIDVQDLQTCPHCKRIFRLRIGLVGHLRRQFTNNHKITTFTLNSANPPSNSPTLTPGINSITPTIMETTFQYSSPVIFTTATTTTHWPGRSLANPSYRVW</sequence>
<organism evidence="3">
    <name type="scientific">Schistocephalus solidus</name>
    <name type="common">Tapeworm</name>
    <dbReference type="NCBI Taxonomy" id="70667"/>
    <lineage>
        <taxon>Eukaryota</taxon>
        <taxon>Metazoa</taxon>
        <taxon>Spiralia</taxon>
        <taxon>Lophotrochozoa</taxon>
        <taxon>Platyhelminthes</taxon>
        <taxon>Cestoda</taxon>
        <taxon>Eucestoda</taxon>
        <taxon>Diphyllobothriidea</taxon>
        <taxon>Diphyllobothriidae</taxon>
        <taxon>Schistocephalus</taxon>
    </lineage>
</organism>
<proteinExistence type="predicted"/>
<dbReference type="AlphaFoldDB" id="A0A183SD06"/>
<accession>A0A183SD06</accession>
<protein>
    <submittedName>
        <fullName evidence="3">C2H2-type domain-containing protein</fullName>
    </submittedName>
</protein>
<name>A0A183SD06_SCHSO</name>
<dbReference type="EMBL" id="UYSU01032170">
    <property type="protein sequence ID" value="VDL88489.1"/>
    <property type="molecule type" value="Genomic_DNA"/>
</dbReference>
<evidence type="ECO:0000313" key="3">
    <source>
        <dbReference type="WBParaSite" id="SSLN_0000217401-mRNA-1"/>
    </source>
</evidence>
<reference evidence="1 2" key="2">
    <citation type="submission" date="2018-11" db="EMBL/GenBank/DDBJ databases">
        <authorList>
            <consortium name="Pathogen Informatics"/>
        </authorList>
    </citation>
    <scope>NUCLEOTIDE SEQUENCE [LARGE SCALE GENOMIC DNA]</scope>
    <source>
        <strain evidence="1 2">NST_G2</strain>
    </source>
</reference>
<dbReference type="WBParaSite" id="SSLN_0000217401-mRNA-1">
    <property type="protein sequence ID" value="SSLN_0000217401-mRNA-1"/>
    <property type="gene ID" value="SSLN_0000217401"/>
</dbReference>
<keyword evidence="2" id="KW-1185">Reference proteome</keyword>